<evidence type="ECO:0000256" key="6">
    <source>
        <dbReference type="SAM" id="MobiDB-lite"/>
    </source>
</evidence>
<dbReference type="Gene3D" id="3.40.190.10">
    <property type="entry name" value="Periplasmic binding protein-like II"/>
    <property type="match status" value="1"/>
</dbReference>
<keyword evidence="8" id="KW-0762">Sugar transport</keyword>
<dbReference type="SUPFAM" id="SSF53850">
    <property type="entry name" value="Periplasmic binding protein-like II"/>
    <property type="match status" value="1"/>
</dbReference>
<dbReference type="InterPro" id="IPR006059">
    <property type="entry name" value="SBP"/>
</dbReference>
<keyword evidence="9" id="KW-1185">Reference proteome</keyword>
<feature type="compositionally biased region" description="Polar residues" evidence="6">
    <location>
        <begin position="41"/>
        <end position="51"/>
    </location>
</feature>
<dbReference type="PANTHER" id="PTHR43649:SF33">
    <property type="entry name" value="POLYGALACTURONAN_RHAMNOGALACTURONAN-BINDING PROTEIN YTCQ"/>
    <property type="match status" value="1"/>
</dbReference>
<gene>
    <name evidence="8" type="ORF">SAMN02744124_03558</name>
</gene>
<name>A0ABY1M3C0_9BACL</name>
<proteinExistence type="predicted"/>
<evidence type="ECO:0000256" key="2">
    <source>
        <dbReference type="ARBA" id="ARBA00022729"/>
    </source>
</evidence>
<dbReference type="InterPro" id="IPR050490">
    <property type="entry name" value="Bact_solute-bd_prot1"/>
</dbReference>
<evidence type="ECO:0000256" key="1">
    <source>
        <dbReference type="ARBA" id="ARBA00022475"/>
    </source>
</evidence>
<dbReference type="Pfam" id="PF01547">
    <property type="entry name" value="SBP_bac_1"/>
    <property type="match status" value="1"/>
</dbReference>
<dbReference type="RefSeq" id="WP_085279543.1">
    <property type="nucleotide sequence ID" value="NZ_FXAE01000046.1"/>
</dbReference>
<feature type="region of interest" description="Disordered" evidence="6">
    <location>
        <begin position="41"/>
        <end position="61"/>
    </location>
</feature>
<comment type="caution">
    <text evidence="8">The sequence shown here is derived from an EMBL/GenBank/DDBJ whole genome shotgun (WGS) entry which is preliminary data.</text>
</comment>
<sequence length="482" mass="52684">MKPMAWLGLVLLLLVLSACTGSGNGEGGLLADTSTTGIALNGTSGPASGTSGDPGKKEKSNEQVKLVVATYFLSDQVKAAVEKYEQLHPNVDIELHAASTSGKDLNDVMNKQEQFVKTSNTAMLAGKGPDIIELDQLPSEQYVKRGLLVDLHELMDQDADFHNENYFTNIMDHVQSGGDGGLYGMPLYFSLVGLYGNVEAIEQAGVSFDDDSWTLNDFIDTIKQLKQKGDPSYIFMGEERYFLEQLVTENFEKLITVTNGEPQLDTNALAEMMEQVQKMADDGLLHKMGNYQRLTAVGESGTDSKNPAYFMDAELYSLRDALLYAPFPRTALYAKPHLVNAGGGGYFKPFGQLGINANSDHPQEAWDFIQFLLNEESVQAYFDEHLDASPGFPMNRSVYEQQKSKLLQDGTVTSGNGPKVPVDPDMLAQVDHYINTAVHAVGGPSKLSETIYNETEAFFAGQKSASDVAKVIANKINLLLNE</sequence>
<reference evidence="8 9" key="1">
    <citation type="submission" date="2017-04" db="EMBL/GenBank/DDBJ databases">
        <authorList>
            <person name="Varghese N."/>
            <person name="Submissions S."/>
        </authorList>
    </citation>
    <scope>NUCLEOTIDE SEQUENCE [LARGE SCALE GENOMIC DNA]</scope>
    <source>
        <strain evidence="8 9">J12</strain>
    </source>
</reference>
<organism evidence="8 9">
    <name type="scientific">Paenibacillus barengoltzii J12</name>
    <dbReference type="NCBI Taxonomy" id="935846"/>
    <lineage>
        <taxon>Bacteria</taxon>
        <taxon>Bacillati</taxon>
        <taxon>Bacillota</taxon>
        <taxon>Bacilli</taxon>
        <taxon>Bacillales</taxon>
        <taxon>Paenibacillaceae</taxon>
        <taxon>Paenibacillus</taxon>
    </lineage>
</organism>
<evidence type="ECO:0000313" key="8">
    <source>
        <dbReference type="EMBL" id="SMF54024.1"/>
    </source>
</evidence>
<keyword evidence="4" id="KW-0564">Palmitate</keyword>
<keyword evidence="1" id="KW-1003">Cell membrane</keyword>
<dbReference type="PROSITE" id="PS51257">
    <property type="entry name" value="PROKAR_LIPOPROTEIN"/>
    <property type="match status" value="1"/>
</dbReference>
<evidence type="ECO:0000256" key="3">
    <source>
        <dbReference type="ARBA" id="ARBA00023136"/>
    </source>
</evidence>
<keyword evidence="3" id="KW-0472">Membrane</keyword>
<evidence type="ECO:0000256" key="7">
    <source>
        <dbReference type="SAM" id="SignalP"/>
    </source>
</evidence>
<evidence type="ECO:0000313" key="9">
    <source>
        <dbReference type="Proteomes" id="UP000192939"/>
    </source>
</evidence>
<dbReference type="PANTHER" id="PTHR43649">
    <property type="entry name" value="ARABINOSE-BINDING PROTEIN-RELATED"/>
    <property type="match status" value="1"/>
</dbReference>
<dbReference type="Proteomes" id="UP000192939">
    <property type="component" value="Unassembled WGS sequence"/>
</dbReference>
<feature type="signal peptide" evidence="7">
    <location>
        <begin position="1"/>
        <end position="20"/>
    </location>
</feature>
<evidence type="ECO:0000256" key="4">
    <source>
        <dbReference type="ARBA" id="ARBA00023139"/>
    </source>
</evidence>
<dbReference type="EMBL" id="FXAE01000046">
    <property type="protein sequence ID" value="SMF54024.1"/>
    <property type="molecule type" value="Genomic_DNA"/>
</dbReference>
<keyword evidence="8" id="KW-0813">Transport</keyword>
<keyword evidence="5" id="KW-0449">Lipoprotein</keyword>
<protein>
    <submittedName>
        <fullName evidence="8">Multiple sugar transport system substrate-binding protein</fullName>
    </submittedName>
</protein>
<accession>A0ABY1M3C0</accession>
<evidence type="ECO:0000256" key="5">
    <source>
        <dbReference type="ARBA" id="ARBA00023288"/>
    </source>
</evidence>
<keyword evidence="2 7" id="KW-0732">Signal</keyword>
<feature type="chain" id="PRO_5046367162" evidence="7">
    <location>
        <begin position="21"/>
        <end position="482"/>
    </location>
</feature>